<dbReference type="Proteomes" id="UP001634394">
    <property type="component" value="Unassembled WGS sequence"/>
</dbReference>
<dbReference type="EMBL" id="JBJQND010000017">
    <property type="protein sequence ID" value="KAL3842872.1"/>
    <property type="molecule type" value="Genomic_DNA"/>
</dbReference>
<evidence type="ECO:0000313" key="2">
    <source>
        <dbReference type="Proteomes" id="UP001634394"/>
    </source>
</evidence>
<proteinExistence type="predicted"/>
<keyword evidence="2" id="KW-1185">Reference proteome</keyword>
<gene>
    <name evidence="1" type="ORF">ACJMK2_020847</name>
</gene>
<comment type="caution">
    <text evidence="1">The sequence shown here is derived from an EMBL/GenBank/DDBJ whole genome shotgun (WGS) entry which is preliminary data.</text>
</comment>
<evidence type="ECO:0000313" key="1">
    <source>
        <dbReference type="EMBL" id="KAL3842872.1"/>
    </source>
</evidence>
<organism evidence="1 2">
    <name type="scientific">Sinanodonta woodiana</name>
    <name type="common">Chinese pond mussel</name>
    <name type="synonym">Anodonta woodiana</name>
    <dbReference type="NCBI Taxonomy" id="1069815"/>
    <lineage>
        <taxon>Eukaryota</taxon>
        <taxon>Metazoa</taxon>
        <taxon>Spiralia</taxon>
        <taxon>Lophotrochozoa</taxon>
        <taxon>Mollusca</taxon>
        <taxon>Bivalvia</taxon>
        <taxon>Autobranchia</taxon>
        <taxon>Heteroconchia</taxon>
        <taxon>Palaeoheterodonta</taxon>
        <taxon>Unionida</taxon>
        <taxon>Unionoidea</taxon>
        <taxon>Unionidae</taxon>
        <taxon>Unioninae</taxon>
        <taxon>Sinanodonta</taxon>
    </lineage>
</organism>
<accession>A0ABD3U3B1</accession>
<reference evidence="1 2" key="1">
    <citation type="submission" date="2024-11" db="EMBL/GenBank/DDBJ databases">
        <title>Chromosome-level genome assembly of the freshwater bivalve Anodonta woodiana.</title>
        <authorList>
            <person name="Chen X."/>
        </authorList>
    </citation>
    <scope>NUCLEOTIDE SEQUENCE [LARGE SCALE GENOMIC DNA]</scope>
    <source>
        <strain evidence="1">MN2024</strain>
        <tissue evidence="1">Gills</tissue>
    </source>
</reference>
<name>A0ABD3U3B1_SINWO</name>
<dbReference type="AlphaFoldDB" id="A0ABD3U3B1"/>
<sequence>MEILRNVFRNAVWRFSKQSSHYRNYFLTGHNTVKGLNTNTQENFIWRKRDQDSTVKEKASGNSLSPEEVLRITRFKDSLSIDFEDVKFGDVPHDTQQLNEAITTLVEPSLPATQIHSFLCKNVDLKKLKYYTEQIDIQYCVDFTKLLTCMLFII</sequence>
<protein>
    <submittedName>
        <fullName evidence="1">Uncharacterized protein</fullName>
    </submittedName>
</protein>